<evidence type="ECO:0000256" key="3">
    <source>
        <dbReference type="ARBA" id="ARBA00022692"/>
    </source>
</evidence>
<evidence type="ECO:0000256" key="4">
    <source>
        <dbReference type="ARBA" id="ARBA00022989"/>
    </source>
</evidence>
<proteinExistence type="predicted"/>
<name>A0A291IRH0_9MOLU</name>
<dbReference type="InterPro" id="IPR002528">
    <property type="entry name" value="MATE_fam"/>
</dbReference>
<evidence type="ECO:0000256" key="1">
    <source>
        <dbReference type="ARBA" id="ARBA00004651"/>
    </source>
</evidence>
<feature type="transmembrane region" description="Helical" evidence="8">
    <location>
        <begin position="233"/>
        <end position="251"/>
    </location>
</feature>
<comment type="subcellular location">
    <subcellularLocation>
        <location evidence="1">Cell membrane</location>
        <topology evidence="1">Multi-pass membrane protein</topology>
    </subcellularLocation>
</comment>
<keyword evidence="10" id="KW-1185">Reference proteome</keyword>
<feature type="transmembrane region" description="Helical" evidence="8">
    <location>
        <begin position="146"/>
        <end position="165"/>
    </location>
</feature>
<accession>A0A291IRH0</accession>
<dbReference type="Proteomes" id="UP000232227">
    <property type="component" value="Chromosome"/>
</dbReference>
<gene>
    <name evidence="9" type="ORF">CP520_01195</name>
</gene>
<reference evidence="9 10" key="1">
    <citation type="submission" date="2017-09" db="EMBL/GenBank/DDBJ databases">
        <title>SPAdes assembly of the Mesoplasma lactucae genome.</title>
        <authorList>
            <person name="Knight T.F."/>
            <person name="Rubinstein R."/>
            <person name="Citino T."/>
        </authorList>
    </citation>
    <scope>NUCLEOTIDE SEQUENCE [LARGE SCALE GENOMIC DNA]</scope>
    <source>
        <strain evidence="9 10">831-C4</strain>
    </source>
</reference>
<feature type="transmembrane region" description="Helical" evidence="8">
    <location>
        <begin position="503"/>
        <end position="525"/>
    </location>
</feature>
<feature type="transmembrane region" description="Helical" evidence="8">
    <location>
        <begin position="537"/>
        <end position="558"/>
    </location>
</feature>
<dbReference type="KEGG" id="mlac:CP520_01195"/>
<dbReference type="GO" id="GO:0042910">
    <property type="term" value="F:xenobiotic transmembrane transporter activity"/>
    <property type="evidence" value="ECO:0007669"/>
    <property type="project" value="InterPro"/>
</dbReference>
<dbReference type="GO" id="GO:0005886">
    <property type="term" value="C:plasma membrane"/>
    <property type="evidence" value="ECO:0007669"/>
    <property type="project" value="UniProtKB-SubCell"/>
</dbReference>
<keyword evidence="2" id="KW-1003">Cell membrane</keyword>
<dbReference type="EMBL" id="CP023668">
    <property type="protein sequence ID" value="ATG97373.1"/>
    <property type="molecule type" value="Genomic_DNA"/>
</dbReference>
<feature type="compositionally biased region" description="Polar residues" evidence="7">
    <location>
        <begin position="1"/>
        <end position="10"/>
    </location>
</feature>
<evidence type="ECO:0000256" key="6">
    <source>
        <dbReference type="SAM" id="Coils"/>
    </source>
</evidence>
<feature type="coiled-coil region" evidence="6">
    <location>
        <begin position="741"/>
        <end position="768"/>
    </location>
</feature>
<sequence length="821" mass="92320">MDNNGQTTTLDELEGLSNDASNNKDDKSTDNFDKQSSLFTKREWIMRYATPFKALMFMAGPMVIIQLVNSLYGIVDKQLALNFAVDNVLSMVIDGKITGYLHNNLSGTTPISIDHTSIGSIGNWNDNGLLFAKQLINVSTQYSNTIITLLSALSLLTAVGTSIQWGQAMGARDKQRMDSVLVNGLIQTLIISAAGILVLHFVAPYIITAQANISYSMHDTSLIFMLSNSYTQMFIWGFPLLALSAFLSTLLRTEGKVWWVIGINLASVILNVVFGEIFMNAAAPDKKMQAAVYGSFLAWSFAIIAILMVICFSKNTLLRPNFKHVQLKLKTAGQIWLNGLSPFLANFIFAVSNFVTTLLITTAHNGPEIRDAIVVTYEGGVTDTTYISPTLRVMSSAFPWMNILYAPIIGMMEGANANYSYCKGAQKRYRLVQIWRIHVLMSIVWGVFCLILIAVAGGPMMRAFDGPAELKWWFMAYVCGIVFAAISYSALSLFQGTGHPIDATITAVFRSLIFGVGFIVIGWAIARKTPDGTGDWAIFLLNGLSEIPATMVAFFFLYRLAKKEIARYAINDLPDDFKSPTLQDAAQNEVTMSTQASIKNLNRWLKGKNDKLDKETKEIEEQKSELIAWKNKELQTASQQTNPKEAEKAVLDSYEIKLDDIKAKTEKVNEKHKVLLAKYDLNKEQIYYKEKIKRIKVAEKYKFDVFTFGISPRDTAIKLLDQKEMKEIYKITVSINIATKEDDIKETVKAYNIRRQNLQEKMDKHDAKYEKIVSGEKKLTPWEVLFSPIEPQPLWALPANKEAEVKKKRWKQIKRTDKKVD</sequence>
<feature type="region of interest" description="Disordered" evidence="7">
    <location>
        <begin position="1"/>
        <end position="32"/>
    </location>
</feature>
<dbReference type="PANTHER" id="PTHR43823">
    <property type="entry name" value="SPORULATION PROTEIN YKVU"/>
    <property type="match status" value="1"/>
</dbReference>
<dbReference type="InterPro" id="IPR051327">
    <property type="entry name" value="MATE_MepA_subfamily"/>
</dbReference>
<dbReference type="AlphaFoldDB" id="A0A291IRH0"/>
<organism evidence="9 10">
    <name type="scientific">Mesoplasma lactucae ATCC 49193</name>
    <dbReference type="NCBI Taxonomy" id="81460"/>
    <lineage>
        <taxon>Bacteria</taxon>
        <taxon>Bacillati</taxon>
        <taxon>Mycoplasmatota</taxon>
        <taxon>Mollicutes</taxon>
        <taxon>Entomoplasmatales</taxon>
        <taxon>Entomoplasmataceae</taxon>
        <taxon>Mesoplasma</taxon>
    </lineage>
</organism>
<feature type="transmembrane region" description="Helical" evidence="8">
    <location>
        <begin position="185"/>
        <end position="207"/>
    </location>
</feature>
<dbReference type="RefSeq" id="WP_096862661.1">
    <property type="nucleotide sequence ID" value="NZ_CP023668.1"/>
</dbReference>
<evidence type="ECO:0000256" key="2">
    <source>
        <dbReference type="ARBA" id="ARBA00022475"/>
    </source>
</evidence>
<evidence type="ECO:0000256" key="7">
    <source>
        <dbReference type="SAM" id="MobiDB-lite"/>
    </source>
</evidence>
<keyword evidence="6" id="KW-0175">Coiled coil</keyword>
<protein>
    <submittedName>
        <fullName evidence="9">Uncharacterized protein</fullName>
    </submittedName>
</protein>
<evidence type="ECO:0000313" key="10">
    <source>
        <dbReference type="Proteomes" id="UP000232227"/>
    </source>
</evidence>
<feature type="transmembrane region" description="Helical" evidence="8">
    <location>
        <begin position="335"/>
        <end position="360"/>
    </location>
</feature>
<keyword evidence="5 8" id="KW-0472">Membrane</keyword>
<feature type="compositionally biased region" description="Basic and acidic residues" evidence="7">
    <location>
        <begin position="22"/>
        <end position="32"/>
    </location>
</feature>
<feature type="transmembrane region" description="Helical" evidence="8">
    <location>
        <begin position="257"/>
        <end position="278"/>
    </location>
</feature>
<dbReference type="PANTHER" id="PTHR43823:SF3">
    <property type="entry name" value="MULTIDRUG EXPORT PROTEIN MEPA"/>
    <property type="match status" value="1"/>
</dbReference>
<feature type="transmembrane region" description="Helical" evidence="8">
    <location>
        <begin position="54"/>
        <end position="75"/>
    </location>
</feature>
<evidence type="ECO:0000313" key="9">
    <source>
        <dbReference type="EMBL" id="ATG97373.1"/>
    </source>
</evidence>
<keyword evidence="3 8" id="KW-0812">Transmembrane</keyword>
<dbReference type="GO" id="GO:0015297">
    <property type="term" value="F:antiporter activity"/>
    <property type="evidence" value="ECO:0007669"/>
    <property type="project" value="InterPro"/>
</dbReference>
<evidence type="ECO:0000256" key="5">
    <source>
        <dbReference type="ARBA" id="ARBA00023136"/>
    </source>
</evidence>
<dbReference type="Pfam" id="PF01554">
    <property type="entry name" value="MatE"/>
    <property type="match status" value="2"/>
</dbReference>
<feature type="transmembrane region" description="Helical" evidence="8">
    <location>
        <begin position="437"/>
        <end position="460"/>
    </location>
</feature>
<feature type="transmembrane region" description="Helical" evidence="8">
    <location>
        <begin position="290"/>
        <end position="315"/>
    </location>
</feature>
<feature type="coiled-coil region" evidence="6">
    <location>
        <begin position="605"/>
        <end position="671"/>
    </location>
</feature>
<evidence type="ECO:0000256" key="8">
    <source>
        <dbReference type="SAM" id="Phobius"/>
    </source>
</evidence>
<dbReference type="OrthoDB" id="387368at2"/>
<keyword evidence="4 8" id="KW-1133">Transmembrane helix</keyword>
<feature type="transmembrane region" description="Helical" evidence="8">
    <location>
        <begin position="472"/>
        <end position="491"/>
    </location>
</feature>